<comment type="caution">
    <text evidence="2">The sequence shown here is derived from an EMBL/GenBank/DDBJ whole genome shotgun (WGS) entry which is preliminary data.</text>
</comment>
<keyword evidence="3" id="KW-1185">Reference proteome</keyword>
<evidence type="ECO:0000313" key="3">
    <source>
        <dbReference type="Proteomes" id="UP001165296"/>
    </source>
</evidence>
<dbReference type="EMBL" id="JAJADR010000005">
    <property type="protein sequence ID" value="MCB2409916.1"/>
    <property type="molecule type" value="Genomic_DNA"/>
</dbReference>
<feature type="chain" id="PRO_5047016929" evidence="1">
    <location>
        <begin position="34"/>
        <end position="446"/>
    </location>
</feature>
<gene>
    <name evidence="2" type="ORF">LGH74_18140</name>
</gene>
<keyword evidence="1" id="KW-0732">Signal</keyword>
<reference evidence="2" key="1">
    <citation type="submission" date="2021-10" db="EMBL/GenBank/DDBJ databases">
        <authorList>
            <person name="Dean J.D."/>
            <person name="Kim M.K."/>
            <person name="Newey C.N."/>
            <person name="Stoker T.S."/>
            <person name="Thompson D.W."/>
            <person name="Grose J.H."/>
        </authorList>
    </citation>
    <scope>NUCLEOTIDE SEQUENCE</scope>
    <source>
        <strain evidence="2">BT178</strain>
    </source>
</reference>
<dbReference type="Proteomes" id="UP001165296">
    <property type="component" value="Unassembled WGS sequence"/>
</dbReference>
<dbReference type="InterPro" id="IPR025366">
    <property type="entry name" value="DUF4270"/>
</dbReference>
<accession>A0ABS8AVJ1</accession>
<evidence type="ECO:0000313" key="2">
    <source>
        <dbReference type="EMBL" id="MCB2409916.1"/>
    </source>
</evidence>
<dbReference type="RefSeq" id="WP_226177769.1">
    <property type="nucleotide sequence ID" value="NZ_JAJADR010000005.1"/>
</dbReference>
<protein>
    <submittedName>
        <fullName evidence="2">DUF4270 domain-containing protein</fullName>
    </submittedName>
</protein>
<sequence length="446" mass="48533">MNKRIFFAADRQWFAGRAWALLLALLSIMPACTEVEETVGEALPSPSTELNATYTDTITVRTSTVLTDSVPSSATNYLLAGRYLDSPLGTLVARSYVQVGLSGAFTPDPALRYDSLVLAVTADAYRYGDTTRTQQLEVHRQTQTFQATKTYFTADALSYDDAVLGRRSFRAGAHTDSLRIRLDNALGQELWQAGQNGQLTTYDEVKARLKGLVLAPGSADNAALMRWSAAAGATHLYMYYHDPAAPTEALVYAFPVAGDYPHFFQLSTDRTGTALASLSNTRQGISSAATQEEVFIQAGLGLKTKLEFPYLAQLKELGGIIIINSAQLSLETITSANNRFLPPPAALYPRLTNRANQNGSYFLTSAGTIVTLPYQKSTSARTGLEQGSYVLGMTTYVQDVLRGTLVNDGILLGTETTGSTERTLLGSARNTAHPLRLRLYFTRVTR</sequence>
<dbReference type="Pfam" id="PF14092">
    <property type="entry name" value="DUF4270"/>
    <property type="match status" value="1"/>
</dbReference>
<name>A0ABS8AVJ1_9BACT</name>
<feature type="signal peptide" evidence="1">
    <location>
        <begin position="1"/>
        <end position="33"/>
    </location>
</feature>
<evidence type="ECO:0000256" key="1">
    <source>
        <dbReference type="SAM" id="SignalP"/>
    </source>
</evidence>
<proteinExistence type="predicted"/>
<organism evidence="2 3">
    <name type="scientific">Hymenobacter lucidus</name>
    <dbReference type="NCBI Taxonomy" id="2880930"/>
    <lineage>
        <taxon>Bacteria</taxon>
        <taxon>Pseudomonadati</taxon>
        <taxon>Bacteroidota</taxon>
        <taxon>Cytophagia</taxon>
        <taxon>Cytophagales</taxon>
        <taxon>Hymenobacteraceae</taxon>
        <taxon>Hymenobacter</taxon>
    </lineage>
</organism>